<organism evidence="1">
    <name type="scientific">marine sediment metagenome</name>
    <dbReference type="NCBI Taxonomy" id="412755"/>
    <lineage>
        <taxon>unclassified sequences</taxon>
        <taxon>metagenomes</taxon>
        <taxon>ecological metagenomes</taxon>
    </lineage>
</organism>
<reference evidence="1" key="1">
    <citation type="journal article" date="2014" name="Front. Microbiol.">
        <title>High frequency of phylogenetically diverse reductive dehalogenase-homologous genes in deep subseafloor sedimentary metagenomes.</title>
        <authorList>
            <person name="Kawai M."/>
            <person name="Futagami T."/>
            <person name="Toyoda A."/>
            <person name="Takaki Y."/>
            <person name="Nishi S."/>
            <person name="Hori S."/>
            <person name="Arai W."/>
            <person name="Tsubouchi T."/>
            <person name="Morono Y."/>
            <person name="Uchiyama I."/>
            <person name="Ito T."/>
            <person name="Fujiyama A."/>
            <person name="Inagaki F."/>
            <person name="Takami H."/>
        </authorList>
    </citation>
    <scope>NUCLEOTIDE SEQUENCE</scope>
    <source>
        <strain evidence="1">Expedition CK06-06</strain>
    </source>
</reference>
<protein>
    <submittedName>
        <fullName evidence="1">Uncharacterized protein</fullName>
    </submittedName>
</protein>
<proteinExistence type="predicted"/>
<evidence type="ECO:0000313" key="1">
    <source>
        <dbReference type="EMBL" id="GAH83179.1"/>
    </source>
</evidence>
<feature type="non-terminal residue" evidence="1">
    <location>
        <position position="1"/>
    </location>
</feature>
<gene>
    <name evidence="1" type="ORF">S03H2_61389</name>
</gene>
<dbReference type="AlphaFoldDB" id="X1JY45"/>
<sequence>DTQVLDDETLKLIFEAGQEVGLGTNRHEGGEFGRFEITKFEKID</sequence>
<accession>X1JY45</accession>
<name>X1JY45_9ZZZZ</name>
<comment type="caution">
    <text evidence="1">The sequence shown here is derived from an EMBL/GenBank/DDBJ whole genome shotgun (WGS) entry which is preliminary data.</text>
</comment>
<dbReference type="EMBL" id="BARU01039629">
    <property type="protein sequence ID" value="GAH83179.1"/>
    <property type="molecule type" value="Genomic_DNA"/>
</dbReference>